<accession>A0A0A9Z1A6</accession>
<protein>
    <submittedName>
        <fullName evidence="2">Protein translocase subunit SecA 1</fullName>
    </submittedName>
</protein>
<reference evidence="2" key="2">
    <citation type="submission" date="2014-07" db="EMBL/GenBank/DDBJ databases">
        <authorList>
            <person name="Hull J."/>
        </authorList>
    </citation>
    <scope>NUCLEOTIDE SEQUENCE</scope>
</reference>
<dbReference type="AlphaFoldDB" id="A0A0A9Z1A6"/>
<name>A0A0A9Z1A6_LYGHE</name>
<feature type="compositionally biased region" description="Polar residues" evidence="1">
    <location>
        <begin position="46"/>
        <end position="67"/>
    </location>
</feature>
<proteinExistence type="predicted"/>
<feature type="compositionally biased region" description="Basic residues" evidence="1">
    <location>
        <begin position="167"/>
        <end position="178"/>
    </location>
</feature>
<feature type="region of interest" description="Disordered" evidence="1">
    <location>
        <begin position="167"/>
        <end position="191"/>
    </location>
</feature>
<sequence length="442" mass="49039">MDDLFHELNLYLEPSVAANMGNSAEQNTAALIASSMNSEYEDDWSTPASSYRDSHTPLTNSSVSSNSADQKLGFGDNLLNHQLVHNGSSLSSIEAEEAVLRGFNNESLPLLTFNEYEEIRNYTDLDLLEAAAPTLLNEVNAVSQPDPIITPVNQEFESNDITNIKGKQKMTPSKKKNKQVPDATKQLKAGQAALDQSALEVNEEGGFMGFNEESLRKLPPPVRKKKKKPVQKQPVTNITQIQPPDQLAPGIFAQPNLCDSTKLVNEACDPTILNHSYPESSQTFFKSDTSQMKSENSITALDSKIQEVNMSGEDIWTTESPKKDGNILKKKFVKKSLPHNPLNCETSNSPVKKPMVLKPTRKETPLINPESKVTPKAPSYLTLFPMRCKEYPMIYSCNHCAGIFTSIRAGQLHDCVKKRRGRKAGTKLQQSYSGNFCDWTLV</sequence>
<evidence type="ECO:0000313" key="2">
    <source>
        <dbReference type="EMBL" id="JAG37636.1"/>
    </source>
</evidence>
<gene>
    <name evidence="2" type="primary">secA1_1</name>
    <name evidence="2" type="ORF">CM83_27737</name>
</gene>
<feature type="region of interest" description="Disordered" evidence="1">
    <location>
        <begin position="42"/>
        <end position="67"/>
    </location>
</feature>
<evidence type="ECO:0000256" key="1">
    <source>
        <dbReference type="SAM" id="MobiDB-lite"/>
    </source>
</evidence>
<organism evidence="2">
    <name type="scientific">Lygus hesperus</name>
    <name type="common">Western plant bug</name>
    <dbReference type="NCBI Taxonomy" id="30085"/>
    <lineage>
        <taxon>Eukaryota</taxon>
        <taxon>Metazoa</taxon>
        <taxon>Ecdysozoa</taxon>
        <taxon>Arthropoda</taxon>
        <taxon>Hexapoda</taxon>
        <taxon>Insecta</taxon>
        <taxon>Pterygota</taxon>
        <taxon>Neoptera</taxon>
        <taxon>Paraneoptera</taxon>
        <taxon>Hemiptera</taxon>
        <taxon>Heteroptera</taxon>
        <taxon>Panheteroptera</taxon>
        <taxon>Cimicomorpha</taxon>
        <taxon>Miridae</taxon>
        <taxon>Mirini</taxon>
        <taxon>Lygus</taxon>
    </lineage>
</organism>
<dbReference type="EMBL" id="GBHO01005968">
    <property type="protein sequence ID" value="JAG37636.1"/>
    <property type="molecule type" value="Transcribed_RNA"/>
</dbReference>
<reference evidence="2" key="1">
    <citation type="journal article" date="2014" name="PLoS ONE">
        <title>Transcriptome-Based Identification of ABC Transporters in the Western Tarnished Plant Bug Lygus hesperus.</title>
        <authorList>
            <person name="Hull J.J."/>
            <person name="Chaney K."/>
            <person name="Geib S.M."/>
            <person name="Fabrick J.A."/>
            <person name="Brent C.S."/>
            <person name="Walsh D."/>
            <person name="Lavine L.C."/>
        </authorList>
    </citation>
    <scope>NUCLEOTIDE SEQUENCE</scope>
</reference>